<dbReference type="PRINTS" id="PR01361">
    <property type="entry name" value="MEROZOITESA"/>
</dbReference>
<evidence type="ECO:0000313" key="10">
    <source>
        <dbReference type="EMBL" id="PFH33671.1"/>
    </source>
</evidence>
<comment type="similarity">
    <text evidence="2">Belongs to the apicomplexan parasites AMA1 family.</text>
</comment>
<evidence type="ECO:0000256" key="9">
    <source>
        <dbReference type="SAM" id="Phobius"/>
    </source>
</evidence>
<protein>
    <submittedName>
        <fullName evidence="10">Apical membrane antigen 1 protein</fullName>
    </submittedName>
</protein>
<evidence type="ECO:0000256" key="7">
    <source>
        <dbReference type="ARBA" id="ARBA00023180"/>
    </source>
</evidence>
<evidence type="ECO:0000256" key="3">
    <source>
        <dbReference type="ARBA" id="ARBA00022692"/>
    </source>
</evidence>
<dbReference type="STRING" id="94643.A0A2A9MBI2"/>
<feature type="region of interest" description="Disordered" evidence="8">
    <location>
        <begin position="544"/>
        <end position="570"/>
    </location>
</feature>
<dbReference type="Gene3D" id="2.10.70.70">
    <property type="match status" value="1"/>
</dbReference>
<dbReference type="Pfam" id="PF02430">
    <property type="entry name" value="AMA-1"/>
    <property type="match status" value="1"/>
</dbReference>
<feature type="region of interest" description="Disordered" evidence="8">
    <location>
        <begin position="392"/>
        <end position="484"/>
    </location>
</feature>
<sequence>MLAVGDTKENLWATVSPFSEFIRRFNIPAVHGSGIYVDLGRDTEGYREVAGRCPVFGKFIQLHQPSGYSNNFLDDAPTARASSMRPLPGGFNSPQVYTSGQKFSPVEDALLKKKLGASAPRTAVGRCALYAYSTAAVNPKTGATSNYKYPFVYDAASAKCYVLAITAQFLKGQKYCSVNGSPSGLTWACFEPRKESSSAGQFVYGSAFVAEGNPDEWQSSCPNDAVKDALFGKWTGGQCIPFGATNSIEAEPASKKEECWSRVFLNTKVASDAPTTYPETAQNSWNDFWPVHQQSSPKSGGVGANWANFYKDEESGKTLCAIFDVVPDCFVSEGGAVAYNALGSLTEVNLPQCNPDSFIPIEGPCEDCLQTITTCSQNELVQTTKRCCIDPEVSPSPPEPPVEPPEPPVEPPEPPVEPPEPPVEPPEPPVEPPEPPVEPPEPPVEPPEPPVEPPEAPIEPEPEPSVPVPPTDEAGSGVAPPEENGGVNAALIAGGIVGGLMLLGVIGAGVGMYYRKSTHPAADHLAPEVAGGREGSRASDIALPPDQSWWDEGQTDNEALLGSKTMEANY</sequence>
<gene>
    <name evidence="10" type="ORF">BESB_078870</name>
</gene>
<keyword evidence="3 9" id="KW-0812">Transmembrane</keyword>
<accession>A0A2A9MBI2</accession>
<evidence type="ECO:0000256" key="2">
    <source>
        <dbReference type="ARBA" id="ARBA00007098"/>
    </source>
</evidence>
<feature type="transmembrane region" description="Helical" evidence="9">
    <location>
        <begin position="489"/>
        <end position="514"/>
    </location>
</feature>
<reference evidence="10 11" key="1">
    <citation type="submission" date="2017-09" db="EMBL/GenBank/DDBJ databases">
        <title>Genome sequencing of Besnoitia besnoiti strain Bb-Ger1.</title>
        <authorList>
            <person name="Schares G."/>
            <person name="Venepally P."/>
            <person name="Lorenzi H.A."/>
        </authorList>
    </citation>
    <scope>NUCLEOTIDE SEQUENCE [LARGE SCALE GENOMIC DNA]</scope>
    <source>
        <strain evidence="10 11">Bb-Ger1</strain>
    </source>
</reference>
<keyword evidence="4" id="KW-0732">Signal</keyword>
<dbReference type="VEuPathDB" id="ToxoDB:BESB_078870"/>
<keyword evidence="7" id="KW-0325">Glycoprotein</keyword>
<dbReference type="AlphaFoldDB" id="A0A2A9MBI2"/>
<evidence type="ECO:0000313" key="11">
    <source>
        <dbReference type="Proteomes" id="UP000224006"/>
    </source>
</evidence>
<keyword evidence="11" id="KW-1185">Reference proteome</keyword>
<dbReference type="GeneID" id="40312814"/>
<evidence type="ECO:0000256" key="6">
    <source>
        <dbReference type="ARBA" id="ARBA00023136"/>
    </source>
</evidence>
<dbReference type="Gene3D" id="3.50.4.10">
    <property type="entry name" value="Hepatocyte Growth Factor"/>
    <property type="match status" value="2"/>
</dbReference>
<dbReference type="GO" id="GO:0016020">
    <property type="term" value="C:membrane"/>
    <property type="evidence" value="ECO:0007669"/>
    <property type="project" value="UniProtKB-SubCell"/>
</dbReference>
<dbReference type="RefSeq" id="XP_029217680.1">
    <property type="nucleotide sequence ID" value="XM_029366249.1"/>
</dbReference>
<evidence type="ECO:0000256" key="1">
    <source>
        <dbReference type="ARBA" id="ARBA00004479"/>
    </source>
</evidence>
<organism evidence="10 11">
    <name type="scientific">Besnoitia besnoiti</name>
    <name type="common">Apicomplexan protozoan</name>
    <dbReference type="NCBI Taxonomy" id="94643"/>
    <lineage>
        <taxon>Eukaryota</taxon>
        <taxon>Sar</taxon>
        <taxon>Alveolata</taxon>
        <taxon>Apicomplexa</taxon>
        <taxon>Conoidasida</taxon>
        <taxon>Coccidia</taxon>
        <taxon>Eucoccidiorida</taxon>
        <taxon>Eimeriorina</taxon>
        <taxon>Sarcocystidae</taxon>
        <taxon>Besnoitia</taxon>
    </lineage>
</organism>
<feature type="compositionally biased region" description="Pro residues" evidence="8">
    <location>
        <begin position="394"/>
        <end position="470"/>
    </location>
</feature>
<comment type="subcellular location">
    <subcellularLocation>
        <location evidence="1">Membrane</location>
        <topology evidence="1">Single-pass type I membrane protein</topology>
    </subcellularLocation>
</comment>
<dbReference type="InterPro" id="IPR003298">
    <property type="entry name" value="Apmem_Ag1"/>
</dbReference>
<dbReference type="OrthoDB" id="329727at2759"/>
<name>A0A2A9MBI2_BESBE</name>
<keyword evidence="5 9" id="KW-1133">Transmembrane helix</keyword>
<keyword evidence="6 9" id="KW-0472">Membrane</keyword>
<dbReference type="KEGG" id="bbes:BESB_078870"/>
<dbReference type="SMART" id="SM00815">
    <property type="entry name" value="AMA-1"/>
    <property type="match status" value="1"/>
</dbReference>
<evidence type="ECO:0000256" key="4">
    <source>
        <dbReference type="ARBA" id="ARBA00022729"/>
    </source>
</evidence>
<proteinExistence type="inferred from homology"/>
<dbReference type="EMBL" id="NWUJ01000008">
    <property type="protein sequence ID" value="PFH33671.1"/>
    <property type="molecule type" value="Genomic_DNA"/>
</dbReference>
<comment type="caution">
    <text evidence="10">The sequence shown here is derived from an EMBL/GenBank/DDBJ whole genome shotgun (WGS) entry which is preliminary data.</text>
</comment>
<dbReference type="Proteomes" id="UP000224006">
    <property type="component" value="Chromosome VII"/>
</dbReference>
<evidence type="ECO:0000256" key="8">
    <source>
        <dbReference type="SAM" id="MobiDB-lite"/>
    </source>
</evidence>
<evidence type="ECO:0000256" key="5">
    <source>
        <dbReference type="ARBA" id="ARBA00022989"/>
    </source>
</evidence>